<dbReference type="SUPFAM" id="SSF51430">
    <property type="entry name" value="NAD(P)-linked oxidoreductase"/>
    <property type="match status" value="1"/>
</dbReference>
<dbReference type="Proteomes" id="UP000320300">
    <property type="component" value="Unassembled WGS sequence"/>
</dbReference>
<dbReference type="OrthoDB" id="9783572at2"/>
<dbReference type="InterPro" id="IPR053135">
    <property type="entry name" value="AKR2_Oxidoreductase"/>
</dbReference>
<gene>
    <name evidence="2" type="ORF">SAMN06265348_11060</name>
</gene>
<dbReference type="PANTHER" id="PTHR43312">
    <property type="entry name" value="D-THREO-ALDOSE 1-DEHYDROGENASE"/>
    <property type="match status" value="1"/>
</dbReference>
<sequence length="273" mass="31429">MIKRIIPSTGEKLPVIGLGTWQTFDISNHQLNPLLENVLRKLNKYGGSLIDSSPMYGLSEQLIGDLMAKIENPQDYFYATKVWTTGLQAGIQQMEHSMVKMRVKTMDLMQIHNLQDWKTHLPQLKKWKEEGRIRYIGITHYTDSSHTELENIMKAENIDFVQFNYSIDSRHAEKRLLDAAADLGVATLINRPYGEGSLFQKVHGKRLPHWCYDLGIDNWSDYFLKYILMHPAVTCIIPATNDPVHAKENFNAGFGAFPDSRLRNKMTDYLQDL</sequence>
<dbReference type="Gene3D" id="3.20.20.100">
    <property type="entry name" value="NADP-dependent oxidoreductase domain"/>
    <property type="match status" value="1"/>
</dbReference>
<dbReference type="RefSeq" id="WP_142529784.1">
    <property type="nucleotide sequence ID" value="NZ_CBCSJO010000010.1"/>
</dbReference>
<feature type="domain" description="NADP-dependent oxidoreductase" evidence="1">
    <location>
        <begin position="16"/>
        <end position="259"/>
    </location>
</feature>
<dbReference type="EMBL" id="FXTN01000010">
    <property type="protein sequence ID" value="SMO90390.1"/>
    <property type="molecule type" value="Genomic_DNA"/>
</dbReference>
<evidence type="ECO:0000313" key="2">
    <source>
        <dbReference type="EMBL" id="SMO90390.1"/>
    </source>
</evidence>
<dbReference type="InterPro" id="IPR023210">
    <property type="entry name" value="NADP_OxRdtase_dom"/>
</dbReference>
<accession>A0A521F4E1</accession>
<keyword evidence="3" id="KW-1185">Reference proteome</keyword>
<dbReference type="AlphaFoldDB" id="A0A521F4E1"/>
<proteinExistence type="predicted"/>
<dbReference type="PANTHER" id="PTHR43312:SF1">
    <property type="entry name" value="NADP-DEPENDENT OXIDOREDUCTASE DOMAIN-CONTAINING PROTEIN"/>
    <property type="match status" value="1"/>
</dbReference>
<organism evidence="2 3">
    <name type="scientific">Pedobacter westerhofensis</name>
    <dbReference type="NCBI Taxonomy" id="425512"/>
    <lineage>
        <taxon>Bacteria</taxon>
        <taxon>Pseudomonadati</taxon>
        <taxon>Bacteroidota</taxon>
        <taxon>Sphingobacteriia</taxon>
        <taxon>Sphingobacteriales</taxon>
        <taxon>Sphingobacteriaceae</taxon>
        <taxon>Pedobacter</taxon>
    </lineage>
</organism>
<reference evidence="2 3" key="1">
    <citation type="submission" date="2017-05" db="EMBL/GenBank/DDBJ databases">
        <authorList>
            <person name="Varghese N."/>
            <person name="Submissions S."/>
        </authorList>
    </citation>
    <scope>NUCLEOTIDE SEQUENCE [LARGE SCALE GENOMIC DNA]</scope>
    <source>
        <strain evidence="2 3">DSM 19036</strain>
    </source>
</reference>
<name>A0A521F4E1_9SPHI</name>
<dbReference type="InterPro" id="IPR036812">
    <property type="entry name" value="NAD(P)_OxRdtase_dom_sf"/>
</dbReference>
<dbReference type="Pfam" id="PF00248">
    <property type="entry name" value="Aldo_ket_red"/>
    <property type="match status" value="1"/>
</dbReference>
<dbReference type="CDD" id="cd19095">
    <property type="entry name" value="AKR_PA4992-like"/>
    <property type="match status" value="1"/>
</dbReference>
<protein>
    <submittedName>
        <fullName evidence="2">Aldo/keto reductase</fullName>
    </submittedName>
</protein>
<evidence type="ECO:0000259" key="1">
    <source>
        <dbReference type="Pfam" id="PF00248"/>
    </source>
</evidence>
<evidence type="ECO:0000313" key="3">
    <source>
        <dbReference type="Proteomes" id="UP000320300"/>
    </source>
</evidence>